<accession>A0ABW5AWZ8</accession>
<dbReference type="RefSeq" id="WP_378320530.1">
    <property type="nucleotide sequence ID" value="NZ_JBHUHY010000013.1"/>
</dbReference>
<feature type="transmembrane region" description="Helical" evidence="1">
    <location>
        <begin position="304"/>
        <end position="325"/>
    </location>
</feature>
<name>A0ABW5AWZ8_9FLAO</name>
<feature type="chain" id="PRO_5046480017" description="DUF8173 domain-containing protein" evidence="2">
    <location>
        <begin position="19"/>
        <end position="393"/>
    </location>
</feature>
<sequence>MKTIILLFALLLPIFSIAQFEAQEEVTVSNEQDDDIYLTGENVKINAKVNGDLVTAGASITSKDSISQDLIAAGGEIVIQGYVGDDIRTAGGSLTIDGDVGDDLVAAGGEIMISEETTVQGNLIACSGKLDIDGEIKGLAKVCGGEITLNGIIAKEATFYGGTVIINGEVRGPSKIVAETIKIGDNAKFYADVEYWSENRDVDFKNSLVKASANFNEDLARKEKKLSWGFFGAAALGFWIFYILSAFLIILLFNALFKNWFSKAVGNLDKDLFKSLGNGVAYLIGVPLLIVVTFIIVIGIPVGLFLTTLYLFSLLFGHLVAALLISHYLNNKNEKSWNFWTIIFLALAIAIIIRLVTFVPFLGGIISFLILAVGYGALVITLLRYKASLKLST</sequence>
<evidence type="ECO:0000313" key="4">
    <source>
        <dbReference type="EMBL" id="MFD2187529.1"/>
    </source>
</evidence>
<proteinExistence type="predicted"/>
<keyword evidence="5" id="KW-1185">Reference proteome</keyword>
<feature type="transmembrane region" description="Helical" evidence="1">
    <location>
        <begin position="228"/>
        <end position="257"/>
    </location>
</feature>
<feature type="signal peptide" evidence="2">
    <location>
        <begin position="1"/>
        <end position="18"/>
    </location>
</feature>
<keyword evidence="1" id="KW-0812">Transmembrane</keyword>
<dbReference type="Proteomes" id="UP001597344">
    <property type="component" value="Unassembled WGS sequence"/>
</dbReference>
<dbReference type="EMBL" id="JBHUHY010000013">
    <property type="protein sequence ID" value="MFD2187529.1"/>
    <property type="molecule type" value="Genomic_DNA"/>
</dbReference>
<evidence type="ECO:0000256" key="2">
    <source>
        <dbReference type="SAM" id="SignalP"/>
    </source>
</evidence>
<keyword evidence="1" id="KW-1133">Transmembrane helix</keyword>
<dbReference type="InterPro" id="IPR058486">
    <property type="entry name" value="DUF8173"/>
</dbReference>
<comment type="caution">
    <text evidence="4">The sequence shown here is derived from an EMBL/GenBank/DDBJ whole genome shotgun (WGS) entry which is preliminary data.</text>
</comment>
<evidence type="ECO:0000259" key="3">
    <source>
        <dbReference type="Pfam" id="PF26514"/>
    </source>
</evidence>
<organism evidence="4 5">
    <name type="scientific">Aquimarina celericrescens</name>
    <dbReference type="NCBI Taxonomy" id="1964542"/>
    <lineage>
        <taxon>Bacteria</taxon>
        <taxon>Pseudomonadati</taxon>
        <taxon>Bacteroidota</taxon>
        <taxon>Flavobacteriia</taxon>
        <taxon>Flavobacteriales</taxon>
        <taxon>Flavobacteriaceae</taxon>
        <taxon>Aquimarina</taxon>
    </lineage>
</organism>
<reference evidence="5" key="1">
    <citation type="journal article" date="2019" name="Int. J. Syst. Evol. Microbiol.">
        <title>The Global Catalogue of Microorganisms (GCM) 10K type strain sequencing project: providing services to taxonomists for standard genome sequencing and annotation.</title>
        <authorList>
            <consortium name="The Broad Institute Genomics Platform"/>
            <consortium name="The Broad Institute Genome Sequencing Center for Infectious Disease"/>
            <person name="Wu L."/>
            <person name="Ma J."/>
        </authorList>
    </citation>
    <scope>NUCLEOTIDE SEQUENCE [LARGE SCALE GENOMIC DNA]</scope>
    <source>
        <strain evidence="5">DT92</strain>
    </source>
</reference>
<evidence type="ECO:0000256" key="1">
    <source>
        <dbReference type="SAM" id="Phobius"/>
    </source>
</evidence>
<feature type="domain" description="DUF8173" evidence="3">
    <location>
        <begin position="221"/>
        <end position="382"/>
    </location>
</feature>
<feature type="transmembrane region" description="Helical" evidence="1">
    <location>
        <begin position="337"/>
        <end position="356"/>
    </location>
</feature>
<feature type="transmembrane region" description="Helical" evidence="1">
    <location>
        <begin position="362"/>
        <end position="383"/>
    </location>
</feature>
<keyword evidence="1" id="KW-0472">Membrane</keyword>
<keyword evidence="2" id="KW-0732">Signal</keyword>
<evidence type="ECO:0000313" key="5">
    <source>
        <dbReference type="Proteomes" id="UP001597344"/>
    </source>
</evidence>
<protein>
    <recommendedName>
        <fullName evidence="3">DUF8173 domain-containing protein</fullName>
    </recommendedName>
</protein>
<dbReference type="Pfam" id="PF26514">
    <property type="entry name" value="DUF8173"/>
    <property type="match status" value="1"/>
</dbReference>
<gene>
    <name evidence="4" type="ORF">ACFSJT_12080</name>
</gene>
<feature type="transmembrane region" description="Helical" evidence="1">
    <location>
        <begin position="278"/>
        <end position="298"/>
    </location>
</feature>